<keyword evidence="3" id="KW-1185">Reference proteome</keyword>
<evidence type="ECO:0000259" key="1">
    <source>
        <dbReference type="Pfam" id="PF04545"/>
    </source>
</evidence>
<dbReference type="InterPro" id="IPR036390">
    <property type="entry name" value="WH_DNA-bd_sf"/>
</dbReference>
<dbReference type="Gene3D" id="1.10.10.10">
    <property type="entry name" value="Winged helix-like DNA-binding domain superfamily/Winged helix DNA-binding domain"/>
    <property type="match status" value="1"/>
</dbReference>
<reference evidence="2 3" key="1">
    <citation type="submission" date="2024-02" db="EMBL/GenBank/DDBJ databases">
        <title>A Gaetbulibacter species isolated from tidal flats and genomic insights of their niches.</title>
        <authorList>
            <person name="Ye Y."/>
        </authorList>
    </citation>
    <scope>NUCLEOTIDE SEQUENCE [LARGE SCALE GENOMIC DNA]</scope>
    <source>
        <strain evidence="2 3">KYW382</strain>
    </source>
</reference>
<proteinExistence type="predicted"/>
<dbReference type="InterPro" id="IPR007630">
    <property type="entry name" value="RNA_pol_sigma70_r4"/>
</dbReference>
<evidence type="ECO:0000313" key="2">
    <source>
        <dbReference type="EMBL" id="MFH6773099.1"/>
    </source>
</evidence>
<comment type="caution">
    <text evidence="2">The sequence shown here is derived from an EMBL/GenBank/DDBJ whole genome shotgun (WGS) entry which is preliminary data.</text>
</comment>
<name>A0ABW7N2K1_9FLAO</name>
<evidence type="ECO:0000313" key="3">
    <source>
        <dbReference type="Proteomes" id="UP001610100"/>
    </source>
</evidence>
<dbReference type="InterPro" id="IPR036388">
    <property type="entry name" value="WH-like_DNA-bd_sf"/>
</dbReference>
<feature type="domain" description="RNA polymerase sigma-70 region 4" evidence="1">
    <location>
        <begin position="30"/>
        <end position="58"/>
    </location>
</feature>
<protein>
    <submittedName>
        <fullName evidence="2">Helix-turn-helix domain-containing protein</fullName>
    </submittedName>
</protein>
<gene>
    <name evidence="2" type="ORF">V8G58_14235</name>
</gene>
<accession>A0ABW7N2K1</accession>
<organism evidence="2 3">
    <name type="scientific">Gaetbulibacter aestuarii</name>
    <dbReference type="NCBI Taxonomy" id="1502358"/>
    <lineage>
        <taxon>Bacteria</taxon>
        <taxon>Pseudomonadati</taxon>
        <taxon>Bacteroidota</taxon>
        <taxon>Flavobacteriia</taxon>
        <taxon>Flavobacteriales</taxon>
        <taxon>Flavobacteriaceae</taxon>
        <taxon>Gaetbulibacter</taxon>
    </lineage>
</organism>
<dbReference type="SUPFAM" id="SSF46785">
    <property type="entry name" value="Winged helix' DNA-binding domain"/>
    <property type="match status" value="1"/>
</dbReference>
<sequence>MILPDKLLKSKELTPIQKLIIGLIINESPIVMRFTDGYDKTCGEIGKELGLSRSKVRVALDEMVEKGYISTEYGRAWRKTNLTTEGDNFKD</sequence>
<dbReference type="Proteomes" id="UP001610100">
    <property type="component" value="Unassembled WGS sequence"/>
</dbReference>
<dbReference type="RefSeq" id="WP_344742138.1">
    <property type="nucleotide sequence ID" value="NZ_BAABAY010000007.1"/>
</dbReference>
<dbReference type="EMBL" id="JBAWKB010000006">
    <property type="protein sequence ID" value="MFH6773099.1"/>
    <property type="molecule type" value="Genomic_DNA"/>
</dbReference>
<dbReference type="Pfam" id="PF04545">
    <property type="entry name" value="Sigma70_r4"/>
    <property type="match status" value="1"/>
</dbReference>